<evidence type="ECO:0000313" key="3">
    <source>
        <dbReference type="Proteomes" id="UP000285970"/>
    </source>
</evidence>
<dbReference type="Proteomes" id="UP000285970">
    <property type="component" value="Unassembled WGS sequence"/>
</dbReference>
<protein>
    <submittedName>
        <fullName evidence="2">Uncharacterized protein</fullName>
    </submittedName>
</protein>
<evidence type="ECO:0000256" key="1">
    <source>
        <dbReference type="SAM" id="Phobius"/>
    </source>
</evidence>
<dbReference type="RefSeq" id="WP_128217909.1">
    <property type="nucleotide sequence ID" value="NZ_RBZY01000030.1"/>
</dbReference>
<accession>A0A443JD51</accession>
<reference evidence="2 3" key="1">
    <citation type="journal article" date="2018" name="Front. Microbiol.">
        <title>Novel Insights Into Bacterial Dimethylsulfoniopropionate Catabolism in the East China Sea.</title>
        <authorList>
            <person name="Liu J."/>
            <person name="Liu J."/>
            <person name="Zhang S.H."/>
            <person name="Liang J."/>
            <person name="Lin H."/>
            <person name="Song D."/>
            <person name="Yang G.P."/>
            <person name="Todd J.D."/>
            <person name="Zhang X.H."/>
        </authorList>
    </citation>
    <scope>NUCLEOTIDE SEQUENCE [LARGE SCALE GENOMIC DNA]</scope>
    <source>
        <strain evidence="2 3">ZYFD042</strain>
    </source>
</reference>
<name>A0A443JD51_9MICO</name>
<organism evidence="2 3">
    <name type="scientific">Microbacterium enclense</name>
    <dbReference type="NCBI Taxonomy" id="993073"/>
    <lineage>
        <taxon>Bacteria</taxon>
        <taxon>Bacillati</taxon>
        <taxon>Actinomycetota</taxon>
        <taxon>Actinomycetes</taxon>
        <taxon>Micrococcales</taxon>
        <taxon>Microbacteriaceae</taxon>
        <taxon>Microbacterium</taxon>
    </lineage>
</organism>
<dbReference type="OrthoDB" id="3177419at2"/>
<proteinExistence type="predicted"/>
<evidence type="ECO:0000313" key="2">
    <source>
        <dbReference type="EMBL" id="RWR18438.1"/>
    </source>
</evidence>
<keyword evidence="1" id="KW-0472">Membrane</keyword>
<sequence length="109" mass="11142">MNRFVHMQASAAGWLGVEWGSIGLVFVVGLVATLLIVGLYTAGIRLLAVGAPDIQVAGDGDPEGADAVVTDRIRPRPMASTIGGLACFAGFAAAVLVGVYLVIPAFHGH</sequence>
<feature type="transmembrane region" description="Helical" evidence="1">
    <location>
        <begin position="20"/>
        <end position="40"/>
    </location>
</feature>
<keyword evidence="1" id="KW-1133">Transmembrane helix</keyword>
<gene>
    <name evidence="2" type="ORF">D8Y23_09540</name>
</gene>
<dbReference type="EMBL" id="RBZY01000030">
    <property type="protein sequence ID" value="RWR18438.1"/>
    <property type="molecule type" value="Genomic_DNA"/>
</dbReference>
<comment type="caution">
    <text evidence="2">The sequence shown here is derived from an EMBL/GenBank/DDBJ whole genome shotgun (WGS) entry which is preliminary data.</text>
</comment>
<keyword evidence="1" id="KW-0812">Transmembrane</keyword>
<feature type="transmembrane region" description="Helical" evidence="1">
    <location>
        <begin position="82"/>
        <end position="103"/>
    </location>
</feature>
<dbReference type="AlphaFoldDB" id="A0A443JD51"/>